<dbReference type="PANTHER" id="PTHR34222">
    <property type="entry name" value="GAG_PRE-INTEGRS DOMAIN-CONTAINING PROTEIN"/>
    <property type="match status" value="1"/>
</dbReference>
<dbReference type="OMA" id="NHKVKSW"/>
<organism evidence="2 3">
    <name type="scientific">Cajanus cajan</name>
    <name type="common">Pigeon pea</name>
    <name type="synonym">Cajanus indicus</name>
    <dbReference type="NCBI Taxonomy" id="3821"/>
    <lineage>
        <taxon>Eukaryota</taxon>
        <taxon>Viridiplantae</taxon>
        <taxon>Streptophyta</taxon>
        <taxon>Embryophyta</taxon>
        <taxon>Tracheophyta</taxon>
        <taxon>Spermatophyta</taxon>
        <taxon>Magnoliopsida</taxon>
        <taxon>eudicotyledons</taxon>
        <taxon>Gunneridae</taxon>
        <taxon>Pentapetalae</taxon>
        <taxon>rosids</taxon>
        <taxon>fabids</taxon>
        <taxon>Fabales</taxon>
        <taxon>Fabaceae</taxon>
        <taxon>Papilionoideae</taxon>
        <taxon>50 kb inversion clade</taxon>
        <taxon>NPAAA clade</taxon>
        <taxon>indigoferoid/millettioid clade</taxon>
        <taxon>Phaseoleae</taxon>
        <taxon>Cajanus</taxon>
    </lineage>
</organism>
<dbReference type="Gramene" id="C.cajan_41854.t">
    <property type="protein sequence ID" value="C.cajan_41854.t.cds1"/>
    <property type="gene ID" value="C.cajan_41854"/>
</dbReference>
<gene>
    <name evidence="2" type="ORF">KK1_042733</name>
</gene>
<sequence>MDMRIGARNKSGYLTGATKKPSTDDPTYDNWVTENKRVKSWLIDSMSPPLMQRFICLESAHQIWDAALRTFYDGSDETCLFELNQRSFSTKQHGRPLSTYYNELLSIFQEIDHRMSSPETTVNGVVQMHSSMARLRVHIFLSGLDSDFDQVRGEILRKDPKLDLESTYAYVRREHQQRITMGRPAPTSDSSALLSQVPHSSPVNHPPKHRKDSSSGKTLLCSHCGDSGHSKNRCYEIIGYPTW</sequence>
<evidence type="ECO:0008006" key="4">
    <source>
        <dbReference type="Google" id="ProtNLM"/>
    </source>
</evidence>
<protein>
    <recommendedName>
        <fullName evidence="4">CCHC-type domain-containing protein</fullName>
    </recommendedName>
</protein>
<reference evidence="2" key="1">
    <citation type="journal article" date="2012" name="Nat. Biotechnol.">
        <title>Draft genome sequence of pigeonpea (Cajanus cajan), an orphan legume crop of resource-poor farmers.</title>
        <authorList>
            <person name="Varshney R.K."/>
            <person name="Chen W."/>
            <person name="Li Y."/>
            <person name="Bharti A.K."/>
            <person name="Saxena R.K."/>
            <person name="Schlueter J.A."/>
            <person name="Donoghue M.T."/>
            <person name="Azam S."/>
            <person name="Fan G."/>
            <person name="Whaley A.M."/>
            <person name="Farmer A.D."/>
            <person name="Sheridan J."/>
            <person name="Iwata A."/>
            <person name="Tuteja R."/>
            <person name="Penmetsa R.V."/>
            <person name="Wu W."/>
            <person name="Upadhyaya H.D."/>
            <person name="Yang S.P."/>
            <person name="Shah T."/>
            <person name="Saxena K.B."/>
            <person name="Michael T."/>
            <person name="McCombie W.R."/>
            <person name="Yang B."/>
            <person name="Zhang G."/>
            <person name="Yang H."/>
            <person name="Wang J."/>
            <person name="Spillane C."/>
            <person name="Cook D.R."/>
            <person name="May G.D."/>
            <person name="Xu X."/>
            <person name="Jackson S.A."/>
        </authorList>
    </citation>
    <scope>NUCLEOTIDE SEQUENCE [LARGE SCALE GENOMIC DNA]</scope>
</reference>
<name>A0A151R0P8_CAJCA</name>
<dbReference type="Pfam" id="PF14223">
    <property type="entry name" value="Retrotran_gag_2"/>
    <property type="match status" value="1"/>
</dbReference>
<feature type="region of interest" description="Disordered" evidence="1">
    <location>
        <begin position="175"/>
        <end position="217"/>
    </location>
</feature>
<dbReference type="PANTHER" id="PTHR34222:SF43">
    <property type="entry name" value="RETROTRANSPOSON GAG DOMAIN-CONTAINING PROTEIN"/>
    <property type="match status" value="1"/>
</dbReference>
<evidence type="ECO:0000256" key="1">
    <source>
        <dbReference type="SAM" id="MobiDB-lite"/>
    </source>
</evidence>
<feature type="region of interest" description="Disordered" evidence="1">
    <location>
        <begin position="1"/>
        <end position="28"/>
    </location>
</feature>
<dbReference type="Proteomes" id="UP000075243">
    <property type="component" value="Unassembled WGS sequence"/>
</dbReference>
<evidence type="ECO:0000313" key="2">
    <source>
        <dbReference type="EMBL" id="KYP36171.1"/>
    </source>
</evidence>
<accession>A0A151R0P8</accession>
<dbReference type="AlphaFoldDB" id="A0A151R0P8"/>
<dbReference type="EMBL" id="KQ484257">
    <property type="protein sequence ID" value="KYP36171.1"/>
    <property type="molecule type" value="Genomic_DNA"/>
</dbReference>
<proteinExistence type="predicted"/>
<keyword evidence="3" id="KW-1185">Reference proteome</keyword>
<evidence type="ECO:0000313" key="3">
    <source>
        <dbReference type="Proteomes" id="UP000075243"/>
    </source>
</evidence>
<feature type="compositionally biased region" description="Polar residues" evidence="1">
    <location>
        <begin position="187"/>
        <end position="203"/>
    </location>
</feature>